<evidence type="ECO:0000259" key="4">
    <source>
        <dbReference type="PROSITE" id="PS51077"/>
    </source>
</evidence>
<dbReference type="EMBL" id="CP058554">
    <property type="protein sequence ID" value="QMV75501.1"/>
    <property type="molecule type" value="Genomic_DNA"/>
</dbReference>
<dbReference type="GO" id="GO:0003677">
    <property type="term" value="F:DNA binding"/>
    <property type="evidence" value="ECO:0007669"/>
    <property type="project" value="UniProtKB-KW"/>
</dbReference>
<dbReference type="GO" id="GO:0045892">
    <property type="term" value="P:negative regulation of DNA-templated transcription"/>
    <property type="evidence" value="ECO:0007669"/>
    <property type="project" value="TreeGrafter"/>
</dbReference>
<dbReference type="SUPFAM" id="SSF55781">
    <property type="entry name" value="GAF domain-like"/>
    <property type="match status" value="1"/>
</dbReference>
<accession>A0A7G5ENC6</accession>
<dbReference type="AlphaFoldDB" id="A0A7G5ENC6"/>
<dbReference type="KEGG" id="cpis:HS961_23205"/>
<dbReference type="InterPro" id="IPR036390">
    <property type="entry name" value="WH_DNA-bd_sf"/>
</dbReference>
<evidence type="ECO:0000313" key="6">
    <source>
        <dbReference type="EMBL" id="QMV75501.1"/>
    </source>
</evidence>
<dbReference type="SUPFAM" id="SSF46785">
    <property type="entry name" value="Winged helix' DNA-binding domain"/>
    <property type="match status" value="1"/>
</dbReference>
<sequence>MNSEADGKLVSALVRGVSILQCFNNKQQELSGKELMDLTGLPKPTLFRLTETLCELGLLRYSERLSKYVLGIGVLNLASPLLSRMTVRQFARPQMQELANYMGGQIQLAVGEGRRLVLAELANGMDNKVFTPEIGVAVSLVRTATGRAYLLGQSEAERQAYLDELDGRAPERAALLRERLDDARQDLALHGFCRSHGDLHREILSIAVPLSQPIDGERWVFGASVPTYNPKSRELETDIGPRLVTLVRSLEGLIGTSSLS</sequence>
<organism evidence="6 7">
    <name type="scientific">Comamonas piscis</name>
    <dbReference type="NCBI Taxonomy" id="1562974"/>
    <lineage>
        <taxon>Bacteria</taxon>
        <taxon>Pseudomonadati</taxon>
        <taxon>Pseudomonadota</taxon>
        <taxon>Betaproteobacteria</taxon>
        <taxon>Burkholderiales</taxon>
        <taxon>Comamonadaceae</taxon>
        <taxon>Comamonas</taxon>
    </lineage>
</organism>
<dbReference type="PANTHER" id="PTHR30136">
    <property type="entry name" value="HELIX-TURN-HELIX TRANSCRIPTIONAL REGULATOR, ICLR FAMILY"/>
    <property type="match status" value="1"/>
</dbReference>
<dbReference type="InterPro" id="IPR036388">
    <property type="entry name" value="WH-like_DNA-bd_sf"/>
</dbReference>
<dbReference type="Pfam" id="PF01614">
    <property type="entry name" value="IclR_C"/>
    <property type="match status" value="1"/>
</dbReference>
<dbReference type="RefSeq" id="WP_116926261.1">
    <property type="nucleotide sequence ID" value="NZ_CP058554.1"/>
</dbReference>
<evidence type="ECO:0000313" key="7">
    <source>
        <dbReference type="Proteomes" id="UP000515240"/>
    </source>
</evidence>
<dbReference type="SMART" id="SM00346">
    <property type="entry name" value="HTH_ICLR"/>
    <property type="match status" value="1"/>
</dbReference>
<dbReference type="Gene3D" id="1.10.10.10">
    <property type="entry name" value="Winged helix-like DNA-binding domain superfamily/Winged helix DNA-binding domain"/>
    <property type="match status" value="1"/>
</dbReference>
<keyword evidence="7" id="KW-1185">Reference proteome</keyword>
<feature type="domain" description="HTH iclR-type" evidence="4">
    <location>
        <begin position="10"/>
        <end position="72"/>
    </location>
</feature>
<name>A0A7G5ENC6_9BURK</name>
<proteinExistence type="predicted"/>
<keyword evidence="3" id="KW-0804">Transcription</keyword>
<dbReference type="Proteomes" id="UP000515240">
    <property type="component" value="Chromosome"/>
</dbReference>
<evidence type="ECO:0000259" key="5">
    <source>
        <dbReference type="PROSITE" id="PS51078"/>
    </source>
</evidence>
<dbReference type="InterPro" id="IPR050707">
    <property type="entry name" value="HTH_MetabolicPath_Reg"/>
</dbReference>
<reference evidence="6 7" key="1">
    <citation type="journal article" date="2020" name="G3 (Bethesda)">
        <title>CeMbio - The Caenorhabditis elegans Microbiome Resource.</title>
        <authorList>
            <person name="Dirksen P."/>
            <person name="Assie A."/>
            <person name="Zimmermann J."/>
            <person name="Zhang F."/>
            <person name="Tietje A.M."/>
            <person name="Marsh S.A."/>
            <person name="Felix M.A."/>
            <person name="Shapira M."/>
            <person name="Kaleta C."/>
            <person name="Schulenburg H."/>
            <person name="Samuel B."/>
        </authorList>
    </citation>
    <scope>NUCLEOTIDE SEQUENCE [LARGE SCALE GENOMIC DNA]</scope>
    <source>
        <strain evidence="6 7">BIGb0172</strain>
    </source>
</reference>
<dbReference type="PANTHER" id="PTHR30136:SF33">
    <property type="entry name" value="TRANSCRIPTIONAL REGULATORY PROTEIN"/>
    <property type="match status" value="1"/>
</dbReference>
<dbReference type="InterPro" id="IPR014757">
    <property type="entry name" value="Tscrpt_reg_IclR_C"/>
</dbReference>
<gene>
    <name evidence="6" type="ORF">HS961_23205</name>
</gene>
<evidence type="ECO:0000256" key="3">
    <source>
        <dbReference type="ARBA" id="ARBA00023163"/>
    </source>
</evidence>
<dbReference type="InterPro" id="IPR005471">
    <property type="entry name" value="Tscrpt_reg_IclR_N"/>
</dbReference>
<keyword evidence="2" id="KW-0238">DNA-binding</keyword>
<feature type="domain" description="IclR-ED" evidence="5">
    <location>
        <begin position="73"/>
        <end position="256"/>
    </location>
</feature>
<dbReference type="PROSITE" id="PS51078">
    <property type="entry name" value="ICLR_ED"/>
    <property type="match status" value="1"/>
</dbReference>
<evidence type="ECO:0000256" key="1">
    <source>
        <dbReference type="ARBA" id="ARBA00023015"/>
    </source>
</evidence>
<dbReference type="Pfam" id="PF09339">
    <property type="entry name" value="HTH_IclR"/>
    <property type="match status" value="1"/>
</dbReference>
<protein>
    <submittedName>
        <fullName evidence="6">Helix-turn-helix domain-containing protein</fullName>
    </submittedName>
</protein>
<dbReference type="GO" id="GO:0003700">
    <property type="term" value="F:DNA-binding transcription factor activity"/>
    <property type="evidence" value="ECO:0007669"/>
    <property type="project" value="TreeGrafter"/>
</dbReference>
<dbReference type="Gene3D" id="3.30.450.40">
    <property type="match status" value="1"/>
</dbReference>
<evidence type="ECO:0000256" key="2">
    <source>
        <dbReference type="ARBA" id="ARBA00023125"/>
    </source>
</evidence>
<dbReference type="InterPro" id="IPR029016">
    <property type="entry name" value="GAF-like_dom_sf"/>
</dbReference>
<keyword evidence="1" id="KW-0805">Transcription regulation</keyword>
<dbReference type="PROSITE" id="PS51077">
    <property type="entry name" value="HTH_ICLR"/>
    <property type="match status" value="1"/>
</dbReference>